<dbReference type="InterPro" id="IPR013148">
    <property type="entry name" value="Glyco_hydro_32_N"/>
</dbReference>
<sequence>MTHMLNNANNEQNKIQNELKADDRFAEERPKFHFASPCGWINDPNGFSVFKNEIHLFAQYHPYSTHWGPMHWAHATSKDFILWNIQDVALAPDTDVDNGGCFSGTSFEKDGKHIIAYTGVHEEDGKTVQEQCIAIGDGKTYTKFCENPVITYKNIPFEYQRSDFRDPKIWAEGDKYFLAAVLKKKNNLGALVLFESKDLHEWNYVGLVDESRDGLSGMWECPDIFKLDGKDVIILSPQEMKEDEKLGFHNGNNSVYMTGSLDLTSAKFVREIRSENSYTAAQIDYGIDFYAPQTTVASDGRRIMIAWMQSWESYITPRKYLWSGMMTIPREINLPNGKLYQNPVKEIENYRDKNFSGIIESSAKKQVISGLCLRQFDAEFVLSVPQNEEGKFILNIAESKDYSATIVYDAKTKKLTFDRSRTIDGGGNTKSRSMKVLPNSDGKIKLRILCDTCSAEVFVNDGEYAFTNAFFIPLESKTFSVVNTLSGNILYNAYSFAF</sequence>
<dbReference type="GO" id="GO:0004564">
    <property type="term" value="F:beta-fructofuranosidase activity"/>
    <property type="evidence" value="ECO:0007669"/>
    <property type="project" value="UniProtKB-EC"/>
</dbReference>
<evidence type="ECO:0000256" key="2">
    <source>
        <dbReference type="ARBA" id="ARBA00012758"/>
    </source>
</evidence>
<feature type="domain" description="Glycosyl hydrolase family 32 N-terminal" evidence="6">
    <location>
        <begin position="33"/>
        <end position="343"/>
    </location>
</feature>
<feature type="domain" description="Glycosyl hydrolase family 32 C-terminal" evidence="7">
    <location>
        <begin position="348"/>
        <end position="484"/>
    </location>
</feature>
<dbReference type="KEGG" id="tper:IWA51_05295"/>
<reference evidence="8 9" key="1">
    <citation type="submission" date="2020-11" db="EMBL/GenBank/DDBJ databases">
        <title>Treponema Peruensis nv. sp., first commensal Treponema isolated from human feces.</title>
        <authorList>
            <person name="Belkhou C."/>
            <person name="Raes J."/>
        </authorList>
    </citation>
    <scope>NUCLEOTIDE SEQUENCE [LARGE SCALE GENOMIC DNA]</scope>
    <source>
        <strain evidence="8 9">RCC2812</strain>
    </source>
</reference>
<evidence type="ECO:0000256" key="3">
    <source>
        <dbReference type="ARBA" id="ARBA00022801"/>
    </source>
</evidence>
<dbReference type="SUPFAM" id="SSF75005">
    <property type="entry name" value="Arabinanase/levansucrase/invertase"/>
    <property type="match status" value="1"/>
</dbReference>
<dbReference type="GO" id="GO:0005975">
    <property type="term" value="P:carbohydrate metabolic process"/>
    <property type="evidence" value="ECO:0007669"/>
    <property type="project" value="InterPro"/>
</dbReference>
<evidence type="ECO:0000256" key="1">
    <source>
        <dbReference type="ARBA" id="ARBA00009902"/>
    </source>
</evidence>
<dbReference type="InterPro" id="IPR051214">
    <property type="entry name" value="GH32_Enzymes"/>
</dbReference>
<proteinExistence type="inferred from homology"/>
<keyword evidence="4 5" id="KW-0326">Glycosidase</keyword>
<evidence type="ECO:0000313" key="8">
    <source>
        <dbReference type="EMBL" id="QQA02007.1"/>
    </source>
</evidence>
<dbReference type="RefSeq" id="WP_198443486.1">
    <property type="nucleotide sequence ID" value="NZ_CBCSHE010000025.1"/>
</dbReference>
<dbReference type="InterPro" id="IPR013189">
    <property type="entry name" value="Glyco_hydro_32_C"/>
</dbReference>
<organism evidence="8 9">
    <name type="scientific">Treponema peruense</name>
    <dbReference type="NCBI Taxonomy" id="2787628"/>
    <lineage>
        <taxon>Bacteria</taxon>
        <taxon>Pseudomonadati</taxon>
        <taxon>Spirochaetota</taxon>
        <taxon>Spirochaetia</taxon>
        <taxon>Spirochaetales</taxon>
        <taxon>Treponemataceae</taxon>
        <taxon>Treponema</taxon>
    </lineage>
</organism>
<dbReference type="AlphaFoldDB" id="A0A7T3V5W5"/>
<dbReference type="SMART" id="SM00640">
    <property type="entry name" value="Glyco_32"/>
    <property type="match status" value="1"/>
</dbReference>
<dbReference type="Gene3D" id="2.115.10.20">
    <property type="entry name" value="Glycosyl hydrolase domain, family 43"/>
    <property type="match status" value="1"/>
</dbReference>
<gene>
    <name evidence="8" type="ORF">IWA51_05295</name>
</gene>
<comment type="similarity">
    <text evidence="1 5">Belongs to the glycosyl hydrolase 32 family.</text>
</comment>
<evidence type="ECO:0000256" key="4">
    <source>
        <dbReference type="ARBA" id="ARBA00023295"/>
    </source>
</evidence>
<dbReference type="EMBL" id="CP064936">
    <property type="protein sequence ID" value="QQA02007.1"/>
    <property type="molecule type" value="Genomic_DNA"/>
</dbReference>
<protein>
    <recommendedName>
        <fullName evidence="2">beta-fructofuranosidase</fullName>
        <ecNumber evidence="2">3.2.1.26</ecNumber>
    </recommendedName>
</protein>
<dbReference type="InterPro" id="IPR001362">
    <property type="entry name" value="Glyco_hydro_32"/>
</dbReference>
<dbReference type="CDD" id="cd08996">
    <property type="entry name" value="GH32_FFase"/>
    <property type="match status" value="1"/>
</dbReference>
<dbReference type="InterPro" id="IPR023296">
    <property type="entry name" value="Glyco_hydro_beta-prop_sf"/>
</dbReference>
<dbReference type="Proteomes" id="UP000595224">
    <property type="component" value="Chromosome"/>
</dbReference>
<dbReference type="Gene3D" id="2.60.120.560">
    <property type="entry name" value="Exo-inulinase, domain 1"/>
    <property type="match status" value="1"/>
</dbReference>
<dbReference type="PANTHER" id="PTHR43101:SF1">
    <property type="entry name" value="BETA-FRUCTOSIDASE"/>
    <property type="match status" value="1"/>
</dbReference>
<accession>A0A7T3V5W5</accession>
<name>A0A7T3V5W5_9SPIR</name>
<dbReference type="SUPFAM" id="SSF49899">
    <property type="entry name" value="Concanavalin A-like lectins/glucanases"/>
    <property type="match status" value="1"/>
</dbReference>
<dbReference type="Pfam" id="PF00251">
    <property type="entry name" value="Glyco_hydro_32N"/>
    <property type="match status" value="1"/>
</dbReference>
<evidence type="ECO:0000259" key="7">
    <source>
        <dbReference type="Pfam" id="PF08244"/>
    </source>
</evidence>
<dbReference type="InterPro" id="IPR013320">
    <property type="entry name" value="ConA-like_dom_sf"/>
</dbReference>
<evidence type="ECO:0000256" key="5">
    <source>
        <dbReference type="RuleBase" id="RU362110"/>
    </source>
</evidence>
<dbReference type="Pfam" id="PF08244">
    <property type="entry name" value="Glyco_hydro_32C"/>
    <property type="match status" value="1"/>
</dbReference>
<keyword evidence="9" id="KW-1185">Reference proteome</keyword>
<keyword evidence="3 5" id="KW-0378">Hydrolase</keyword>
<evidence type="ECO:0000313" key="9">
    <source>
        <dbReference type="Proteomes" id="UP000595224"/>
    </source>
</evidence>
<evidence type="ECO:0000259" key="6">
    <source>
        <dbReference type="Pfam" id="PF00251"/>
    </source>
</evidence>
<dbReference type="PANTHER" id="PTHR43101">
    <property type="entry name" value="BETA-FRUCTOSIDASE"/>
    <property type="match status" value="1"/>
</dbReference>
<dbReference type="EC" id="3.2.1.26" evidence="2"/>